<feature type="binding site" evidence="8">
    <location>
        <position position="68"/>
    </location>
    <ligand>
        <name>substrate</name>
    </ligand>
</feature>
<keyword evidence="4 8" id="KW-0028">Amino-acid biosynthesis</keyword>
<dbReference type="AlphaFoldDB" id="A0A7K0BNX5"/>
<dbReference type="InterPro" id="IPR001653">
    <property type="entry name" value="DAP_epimerase_DapF"/>
</dbReference>
<keyword evidence="8" id="KW-0963">Cytoplasm</keyword>
<feature type="site" description="Could be important to modulate the pK values of the two catalytic cysteine residues" evidence="8">
    <location>
        <position position="199"/>
    </location>
</feature>
<comment type="similarity">
    <text evidence="2 8">Belongs to the diaminopimelate epimerase family.</text>
</comment>
<keyword evidence="11" id="KW-1185">Reference proteome</keyword>
<proteinExistence type="inferred from homology"/>
<dbReference type="GO" id="GO:0008837">
    <property type="term" value="F:diaminopimelate epimerase activity"/>
    <property type="evidence" value="ECO:0007669"/>
    <property type="project" value="UniProtKB-UniRule"/>
</dbReference>
<feature type="site" description="Could be important to modulate the pK values of the two catalytic cysteine residues" evidence="8">
    <location>
        <position position="151"/>
    </location>
</feature>
<evidence type="ECO:0000256" key="6">
    <source>
        <dbReference type="ARBA" id="ARBA00023235"/>
    </source>
</evidence>
<evidence type="ECO:0000256" key="8">
    <source>
        <dbReference type="HAMAP-Rule" id="MF_00197"/>
    </source>
</evidence>
<organism evidence="10 11">
    <name type="scientific">Actinomadura macrotermitis</name>
    <dbReference type="NCBI Taxonomy" id="2585200"/>
    <lineage>
        <taxon>Bacteria</taxon>
        <taxon>Bacillati</taxon>
        <taxon>Actinomycetota</taxon>
        <taxon>Actinomycetes</taxon>
        <taxon>Streptosporangiales</taxon>
        <taxon>Thermomonosporaceae</taxon>
        <taxon>Actinomadura</taxon>
    </lineage>
</organism>
<accession>A0A7K0BNX5</accession>
<dbReference type="OrthoDB" id="9805408at2"/>
<dbReference type="Pfam" id="PF01678">
    <property type="entry name" value="DAP_epimerase"/>
    <property type="match status" value="2"/>
</dbReference>
<dbReference type="EMBL" id="WEGH01000001">
    <property type="protein sequence ID" value="MQY02776.1"/>
    <property type="molecule type" value="Genomic_DNA"/>
</dbReference>
<keyword evidence="5 8" id="KW-0457">Lysine biosynthesis</keyword>
<dbReference type="NCBIfam" id="TIGR00652">
    <property type="entry name" value="DapF"/>
    <property type="match status" value="1"/>
</dbReference>
<dbReference type="Gene3D" id="3.10.310.10">
    <property type="entry name" value="Diaminopimelate Epimerase, Chain A, domain 1"/>
    <property type="match status" value="2"/>
</dbReference>
<feature type="active site" description="Proton donor" evidence="8">
    <location>
        <position position="77"/>
    </location>
</feature>
<evidence type="ECO:0000256" key="7">
    <source>
        <dbReference type="ARBA" id="ARBA00051712"/>
    </source>
</evidence>
<comment type="caution">
    <text evidence="8">Lacks conserved residue(s) required for the propagation of feature annotation.</text>
</comment>
<comment type="catalytic activity">
    <reaction evidence="7 8">
        <text>(2S,6S)-2,6-diaminopimelate = meso-2,6-diaminopimelate</text>
        <dbReference type="Rhea" id="RHEA:15393"/>
        <dbReference type="ChEBI" id="CHEBI:57609"/>
        <dbReference type="ChEBI" id="CHEBI:57791"/>
        <dbReference type="EC" id="5.1.1.7"/>
    </reaction>
</comment>
<dbReference type="GO" id="GO:0005829">
    <property type="term" value="C:cytosol"/>
    <property type="evidence" value="ECO:0007669"/>
    <property type="project" value="TreeGrafter"/>
</dbReference>
<feature type="binding site" evidence="8">
    <location>
        <position position="11"/>
    </location>
    <ligand>
        <name>substrate</name>
    </ligand>
</feature>
<evidence type="ECO:0000256" key="3">
    <source>
        <dbReference type="ARBA" id="ARBA00013080"/>
    </source>
</evidence>
<dbReference type="Proteomes" id="UP000487268">
    <property type="component" value="Unassembled WGS sequence"/>
</dbReference>
<feature type="binding site" evidence="8">
    <location>
        <begin position="199"/>
        <end position="200"/>
    </location>
    <ligand>
        <name>substrate</name>
    </ligand>
</feature>
<dbReference type="EC" id="5.1.1.7" evidence="3 8"/>
<gene>
    <name evidence="8 10" type="primary">dapF</name>
    <name evidence="10" type="ORF">ACRB68_08110</name>
</gene>
<reference evidence="10 11" key="1">
    <citation type="submission" date="2019-10" db="EMBL/GenBank/DDBJ databases">
        <title>Actinomadura rubteroloni sp. nov. and Actinomadura macrotermitis sp. nov., isolated from the gut of fungus growing-termite Macrotermes natalensis.</title>
        <authorList>
            <person name="Benndorf R."/>
            <person name="Martin K."/>
            <person name="Kuefner M."/>
            <person name="De Beer W."/>
            <person name="Kaster A.-K."/>
            <person name="Vollmers J."/>
            <person name="Poulsen M."/>
            <person name="Beemelmanns C."/>
        </authorList>
    </citation>
    <scope>NUCLEOTIDE SEQUENCE [LARGE SCALE GENOMIC DNA]</scope>
    <source>
        <strain evidence="10 11">RB68</strain>
    </source>
</reference>
<dbReference type="RefSeq" id="WP_153530877.1">
    <property type="nucleotide sequence ID" value="NZ_WEGH01000001.1"/>
</dbReference>
<feature type="active site" description="Proton acceptor" evidence="8">
    <location>
        <position position="208"/>
    </location>
</feature>
<dbReference type="HAMAP" id="MF_00197">
    <property type="entry name" value="DAP_epimerase"/>
    <property type="match status" value="1"/>
</dbReference>
<dbReference type="UniPathway" id="UPA00034">
    <property type="reaction ID" value="UER00025"/>
</dbReference>
<comment type="caution">
    <text evidence="10">The sequence shown here is derived from an EMBL/GenBank/DDBJ whole genome shotgun (WGS) entry which is preliminary data.</text>
</comment>
<evidence type="ECO:0000313" key="11">
    <source>
        <dbReference type="Proteomes" id="UP000487268"/>
    </source>
</evidence>
<keyword evidence="6 8" id="KW-0413">Isomerase</keyword>
<dbReference type="SUPFAM" id="SSF54506">
    <property type="entry name" value="Diaminopimelate epimerase-like"/>
    <property type="match status" value="2"/>
</dbReference>
<name>A0A7K0BNX5_9ACTN</name>
<feature type="binding site" evidence="8">
    <location>
        <position position="181"/>
    </location>
    <ligand>
        <name>substrate</name>
    </ligand>
</feature>
<dbReference type="GO" id="GO:0009089">
    <property type="term" value="P:lysine biosynthetic process via diaminopimelate"/>
    <property type="evidence" value="ECO:0007669"/>
    <property type="project" value="UniProtKB-UniRule"/>
</dbReference>
<comment type="subcellular location">
    <subcellularLocation>
        <location evidence="8">Cytoplasm</location>
    </subcellularLocation>
</comment>
<dbReference type="InterPro" id="IPR018510">
    <property type="entry name" value="DAP_epimerase_AS"/>
</dbReference>
<evidence type="ECO:0000256" key="1">
    <source>
        <dbReference type="ARBA" id="ARBA00005196"/>
    </source>
</evidence>
<sequence length="272" mass="28234">MRFVKGHGTENDFVILPDPDGGLDLTPELVAWLCDRRAGIGGDGVLRVVRSKAAGQDEAAEWFMDYRNADGSIAEMCGNGIRVFARYLVDAGLAEPGEWDVATRAGLRGISVGAAGDVRVDMGAPVLLGTGEAELAGRTFAGQGVSTGNPHLACPVDEPVAGLDLSRAPGFDAAMFPEGVNVEFFRFLGDRHVEMRVFERGSGETRSCGTGTVAVAVAASLASGDAVPAGEWTVDVPGGRVTVTLDGSTSYLSGPAVLVAEGDIRPGGRRSR</sequence>
<dbReference type="PANTHER" id="PTHR31689">
    <property type="entry name" value="DIAMINOPIMELATE EPIMERASE, CHLOROPLASTIC"/>
    <property type="match status" value="1"/>
</dbReference>
<evidence type="ECO:0000313" key="10">
    <source>
        <dbReference type="EMBL" id="MQY02776.1"/>
    </source>
</evidence>
<comment type="function">
    <text evidence="8">Catalyzes the stereoinversion of LL-2,6-diaminopimelate (L,L-DAP) to meso-diaminopimelate (meso-DAP), a precursor of L-lysine and an essential component of the bacterial peptidoglycan.</text>
</comment>
<feature type="binding site" evidence="8">
    <location>
        <begin position="78"/>
        <end position="79"/>
    </location>
    <ligand>
        <name>substrate</name>
    </ligand>
</feature>
<feature type="active site" evidence="9">
    <location>
        <position position="77"/>
    </location>
</feature>
<protein>
    <recommendedName>
        <fullName evidence="3 8">Diaminopimelate epimerase</fullName>
        <shortName evidence="8">DAP epimerase</shortName>
        <ecNumber evidence="3 8">5.1.1.7</ecNumber>
    </recommendedName>
    <alternativeName>
        <fullName evidence="8">PLP-independent amino acid racemase</fullName>
    </alternativeName>
</protein>
<comment type="pathway">
    <text evidence="1 8">Amino-acid biosynthesis; L-lysine biosynthesis via DAP pathway; DL-2,6-diaminopimelate from LL-2,6-diaminopimelate: step 1/1.</text>
</comment>
<evidence type="ECO:0000256" key="9">
    <source>
        <dbReference type="PROSITE-ProRule" id="PRU10125"/>
    </source>
</evidence>
<dbReference type="PROSITE" id="PS01326">
    <property type="entry name" value="DAP_EPIMERASE"/>
    <property type="match status" value="1"/>
</dbReference>
<evidence type="ECO:0000256" key="5">
    <source>
        <dbReference type="ARBA" id="ARBA00023154"/>
    </source>
</evidence>
<comment type="subunit">
    <text evidence="8">Homodimer.</text>
</comment>
<evidence type="ECO:0000256" key="2">
    <source>
        <dbReference type="ARBA" id="ARBA00010219"/>
    </source>
</evidence>
<feature type="binding site" evidence="8">
    <location>
        <begin position="209"/>
        <end position="210"/>
    </location>
    <ligand>
        <name>substrate</name>
    </ligand>
</feature>
<feature type="binding site" evidence="8">
    <location>
        <position position="149"/>
    </location>
    <ligand>
        <name>substrate</name>
    </ligand>
</feature>
<evidence type="ECO:0000256" key="4">
    <source>
        <dbReference type="ARBA" id="ARBA00022605"/>
    </source>
</evidence>
<dbReference type="PANTHER" id="PTHR31689:SF0">
    <property type="entry name" value="DIAMINOPIMELATE EPIMERASE"/>
    <property type="match status" value="1"/>
</dbReference>